<organism evidence="3 4">
    <name type="scientific">Raphidocelis subcapitata</name>
    <dbReference type="NCBI Taxonomy" id="307507"/>
    <lineage>
        <taxon>Eukaryota</taxon>
        <taxon>Viridiplantae</taxon>
        <taxon>Chlorophyta</taxon>
        <taxon>core chlorophytes</taxon>
        <taxon>Chlorophyceae</taxon>
        <taxon>CS clade</taxon>
        <taxon>Sphaeropleales</taxon>
        <taxon>Selenastraceae</taxon>
        <taxon>Raphidocelis</taxon>
    </lineage>
</organism>
<sequence length="113" mass="12073">MEQRAQPAAAASEAVPAAGPSSRLPGFVSTQNVLLGIGTASLLGMFHFYKRKQTVPFKACWALMWPTLGGGIMLAVQPDEQQMERLVPPEELAKRREANDAIRRLAAGGGRAG</sequence>
<name>A0A2V0PKD7_9CHLO</name>
<protein>
    <submittedName>
        <fullName evidence="3">Uncharacterized protein</fullName>
    </submittedName>
</protein>
<evidence type="ECO:0000256" key="1">
    <source>
        <dbReference type="SAM" id="MobiDB-lite"/>
    </source>
</evidence>
<dbReference type="OrthoDB" id="531653at2759"/>
<feature type="transmembrane region" description="Helical" evidence="2">
    <location>
        <begin position="32"/>
        <end position="49"/>
    </location>
</feature>
<dbReference type="InParanoid" id="A0A2V0PKD7"/>
<accession>A0A2V0PKD7</accession>
<feature type="region of interest" description="Disordered" evidence="1">
    <location>
        <begin position="1"/>
        <end position="23"/>
    </location>
</feature>
<keyword evidence="4" id="KW-1185">Reference proteome</keyword>
<dbReference type="EMBL" id="BDRX01000186">
    <property type="protein sequence ID" value="GBG00010.1"/>
    <property type="molecule type" value="Genomic_DNA"/>
</dbReference>
<reference evidence="3 4" key="1">
    <citation type="journal article" date="2018" name="Sci. Rep.">
        <title>Raphidocelis subcapitata (=Pseudokirchneriella subcapitata) provides an insight into genome evolution and environmental adaptations in the Sphaeropleales.</title>
        <authorList>
            <person name="Suzuki S."/>
            <person name="Yamaguchi H."/>
            <person name="Nakajima N."/>
            <person name="Kawachi M."/>
        </authorList>
    </citation>
    <scope>NUCLEOTIDE SEQUENCE [LARGE SCALE GENOMIC DNA]</scope>
    <source>
        <strain evidence="3 4">NIES-35</strain>
    </source>
</reference>
<comment type="caution">
    <text evidence="3">The sequence shown here is derived from an EMBL/GenBank/DDBJ whole genome shotgun (WGS) entry which is preliminary data.</text>
</comment>
<evidence type="ECO:0000313" key="4">
    <source>
        <dbReference type="Proteomes" id="UP000247498"/>
    </source>
</evidence>
<proteinExistence type="predicted"/>
<dbReference type="AlphaFoldDB" id="A0A2V0PKD7"/>
<feature type="compositionally biased region" description="Low complexity" evidence="1">
    <location>
        <begin position="1"/>
        <end position="22"/>
    </location>
</feature>
<keyword evidence="2" id="KW-0812">Transmembrane</keyword>
<evidence type="ECO:0000313" key="3">
    <source>
        <dbReference type="EMBL" id="GBG00010.1"/>
    </source>
</evidence>
<keyword evidence="2" id="KW-0472">Membrane</keyword>
<keyword evidence="2" id="KW-1133">Transmembrane helix</keyword>
<gene>
    <name evidence="3" type="ORF">Rsub_12788</name>
</gene>
<dbReference type="Proteomes" id="UP000247498">
    <property type="component" value="Unassembled WGS sequence"/>
</dbReference>
<evidence type="ECO:0000256" key="2">
    <source>
        <dbReference type="SAM" id="Phobius"/>
    </source>
</evidence>